<protein>
    <submittedName>
        <fullName evidence="5">Curved DNA-binding protein</fullName>
    </submittedName>
</protein>
<evidence type="ECO:0000256" key="3">
    <source>
        <dbReference type="ARBA" id="ARBA00023186"/>
    </source>
</evidence>
<sequence length="334" mass="36872">MSGAGMARAEKFSFIRAMEYRDYYQILGLERDASQAEIKRAYRKLARKYHPDISKEAGAEDRFKEVGEAYEVLKDPEKRAAYDQLGSGYQAGQDFRPPPNWDEGFEFHGGGYTGADSEAFSDFFESLFGRGGFHGFGGGARQRQYHAQGENTYARIAIDLEDSYHGGTRQISLKHSELGPDGRPQLKERKLNVKIPRGVTEGQQIRLAGQGEPGFGEGKPGDLYLEISFNPHPLYSVEGKTVYLNLPVAPWEAALGAKVKVPTPEGEIHLTIPANSRSGARLRLKGRGIPAKEPGDMYVVLQVTAPPAESEAQKEAYRTFSEAFSFDPRSGLGS</sequence>
<dbReference type="CDD" id="cd06257">
    <property type="entry name" value="DnaJ"/>
    <property type="match status" value="1"/>
</dbReference>
<evidence type="ECO:0000313" key="5">
    <source>
        <dbReference type="EMBL" id="SDK76862.1"/>
    </source>
</evidence>
<dbReference type="FunFam" id="2.60.260.20:FF:000013">
    <property type="entry name" value="DnaJ subfamily B member 11"/>
    <property type="match status" value="1"/>
</dbReference>
<dbReference type="CDD" id="cd10747">
    <property type="entry name" value="DnaJ_C"/>
    <property type="match status" value="1"/>
</dbReference>
<dbReference type="STRING" id="658219.SAMN05216212_3179"/>
<dbReference type="PROSITE" id="PS00636">
    <property type="entry name" value="DNAJ_1"/>
    <property type="match status" value="1"/>
</dbReference>
<dbReference type="Pfam" id="PF00226">
    <property type="entry name" value="DnaJ"/>
    <property type="match status" value="1"/>
</dbReference>
<dbReference type="GO" id="GO:0051082">
    <property type="term" value="F:unfolded protein binding"/>
    <property type="evidence" value="ECO:0007669"/>
    <property type="project" value="InterPro"/>
</dbReference>
<dbReference type="EMBL" id="FNFH01000008">
    <property type="protein sequence ID" value="SDK76862.1"/>
    <property type="molecule type" value="Genomic_DNA"/>
</dbReference>
<dbReference type="GO" id="GO:0042026">
    <property type="term" value="P:protein refolding"/>
    <property type="evidence" value="ECO:0007669"/>
    <property type="project" value="TreeGrafter"/>
</dbReference>
<dbReference type="PANTHER" id="PTHR43096">
    <property type="entry name" value="DNAJ HOMOLOG 1, MITOCHONDRIAL-RELATED"/>
    <property type="match status" value="1"/>
</dbReference>
<dbReference type="InterPro" id="IPR018253">
    <property type="entry name" value="DnaJ_domain_CS"/>
</dbReference>
<dbReference type="Gene3D" id="2.60.260.20">
    <property type="entry name" value="Urease metallochaperone UreE, N-terminal domain"/>
    <property type="match status" value="2"/>
</dbReference>
<organism evidence="5 6">
    <name type="scientific">Microbulbifer yueqingensis</name>
    <dbReference type="NCBI Taxonomy" id="658219"/>
    <lineage>
        <taxon>Bacteria</taxon>
        <taxon>Pseudomonadati</taxon>
        <taxon>Pseudomonadota</taxon>
        <taxon>Gammaproteobacteria</taxon>
        <taxon>Cellvibrionales</taxon>
        <taxon>Microbulbiferaceae</taxon>
        <taxon>Microbulbifer</taxon>
    </lineage>
</organism>
<dbReference type="PANTHER" id="PTHR43096:SF52">
    <property type="entry name" value="DNAJ HOMOLOG 1, MITOCHONDRIAL-RELATED"/>
    <property type="match status" value="1"/>
</dbReference>
<dbReference type="PROSITE" id="PS50076">
    <property type="entry name" value="DNAJ_2"/>
    <property type="match status" value="1"/>
</dbReference>
<gene>
    <name evidence="5" type="ORF">SAMN05216212_3179</name>
</gene>
<dbReference type="InterPro" id="IPR036869">
    <property type="entry name" value="J_dom_sf"/>
</dbReference>
<dbReference type="SUPFAM" id="SSF49493">
    <property type="entry name" value="HSP40/DnaJ peptide-binding domain"/>
    <property type="match status" value="2"/>
</dbReference>
<dbReference type="Pfam" id="PF01556">
    <property type="entry name" value="DnaJ_C"/>
    <property type="match status" value="1"/>
</dbReference>
<dbReference type="InterPro" id="IPR001623">
    <property type="entry name" value="DnaJ_domain"/>
</dbReference>
<dbReference type="FunFam" id="2.60.260.20:FF:000008">
    <property type="entry name" value="Curved DNA-binding protein"/>
    <property type="match status" value="1"/>
</dbReference>
<evidence type="ECO:0000256" key="1">
    <source>
        <dbReference type="ARBA" id="ARBA00022490"/>
    </source>
</evidence>
<dbReference type="GO" id="GO:0005737">
    <property type="term" value="C:cytoplasm"/>
    <property type="evidence" value="ECO:0007669"/>
    <property type="project" value="TreeGrafter"/>
</dbReference>
<dbReference type="InterPro" id="IPR008971">
    <property type="entry name" value="HSP40/DnaJ_pept-bd"/>
</dbReference>
<name>A0A1G9EL13_9GAMM</name>
<dbReference type="SMART" id="SM00271">
    <property type="entry name" value="DnaJ"/>
    <property type="match status" value="1"/>
</dbReference>
<dbReference type="InterPro" id="IPR002939">
    <property type="entry name" value="DnaJ_C"/>
</dbReference>
<feature type="domain" description="J" evidence="4">
    <location>
        <begin position="22"/>
        <end position="86"/>
    </location>
</feature>
<keyword evidence="1" id="KW-0963">Cytoplasm</keyword>
<evidence type="ECO:0000256" key="2">
    <source>
        <dbReference type="ARBA" id="ARBA00023125"/>
    </source>
</evidence>
<accession>A0A1G9EL13</accession>
<dbReference type="AlphaFoldDB" id="A0A1G9EL13"/>
<dbReference type="Gene3D" id="1.10.287.110">
    <property type="entry name" value="DnaJ domain"/>
    <property type="match status" value="1"/>
</dbReference>
<keyword evidence="2 5" id="KW-0238">DNA-binding</keyword>
<proteinExistence type="predicted"/>
<dbReference type="PRINTS" id="PR00625">
    <property type="entry name" value="JDOMAIN"/>
</dbReference>
<evidence type="ECO:0000259" key="4">
    <source>
        <dbReference type="PROSITE" id="PS50076"/>
    </source>
</evidence>
<dbReference type="SUPFAM" id="SSF46565">
    <property type="entry name" value="Chaperone J-domain"/>
    <property type="match status" value="1"/>
</dbReference>
<dbReference type="Proteomes" id="UP000199305">
    <property type="component" value="Unassembled WGS sequence"/>
</dbReference>
<keyword evidence="3" id="KW-0143">Chaperone</keyword>
<keyword evidence="6" id="KW-1185">Reference proteome</keyword>
<evidence type="ECO:0000313" key="6">
    <source>
        <dbReference type="Proteomes" id="UP000199305"/>
    </source>
</evidence>
<reference evidence="6" key="1">
    <citation type="submission" date="2016-10" db="EMBL/GenBank/DDBJ databases">
        <authorList>
            <person name="Varghese N."/>
            <person name="Submissions S."/>
        </authorList>
    </citation>
    <scope>NUCLEOTIDE SEQUENCE [LARGE SCALE GENOMIC DNA]</scope>
    <source>
        <strain evidence="6">CGMCC 1.10658</strain>
    </source>
</reference>
<dbReference type="GO" id="GO:0003677">
    <property type="term" value="F:DNA binding"/>
    <property type="evidence" value="ECO:0007669"/>
    <property type="project" value="UniProtKB-KW"/>
</dbReference>